<keyword evidence="5" id="KW-0560">Oxidoreductase</keyword>
<dbReference type="GO" id="GO:0044550">
    <property type="term" value="P:secondary metabolite biosynthetic process"/>
    <property type="evidence" value="ECO:0007669"/>
    <property type="project" value="TreeGrafter"/>
</dbReference>
<dbReference type="Proteomes" id="UP000186684">
    <property type="component" value="Unassembled WGS sequence"/>
</dbReference>
<dbReference type="CDD" id="cd08700">
    <property type="entry name" value="FMT_C_OzmH_like"/>
    <property type="match status" value="1"/>
</dbReference>
<evidence type="ECO:0000313" key="5">
    <source>
        <dbReference type="EMBL" id="SIS53484.1"/>
    </source>
</evidence>
<dbReference type="RefSeq" id="WP_076444222.1">
    <property type="nucleotide sequence ID" value="NZ_FTOQ01000001.1"/>
</dbReference>
<dbReference type="InterPro" id="IPR036736">
    <property type="entry name" value="ACP-like_sf"/>
</dbReference>
<dbReference type="SUPFAM" id="SSF47336">
    <property type="entry name" value="ACP-like"/>
    <property type="match status" value="1"/>
</dbReference>
<feature type="compositionally biased region" description="Low complexity" evidence="3">
    <location>
        <begin position="1381"/>
        <end position="1393"/>
    </location>
</feature>
<name>A0A1N7JWA8_9RHOB</name>
<dbReference type="InterPro" id="IPR002376">
    <property type="entry name" value="Formyl_transf_N"/>
</dbReference>
<evidence type="ECO:0000256" key="1">
    <source>
        <dbReference type="ARBA" id="ARBA00022450"/>
    </source>
</evidence>
<dbReference type="EMBL" id="FTOQ01000001">
    <property type="protein sequence ID" value="SIS53484.1"/>
    <property type="molecule type" value="Genomic_DNA"/>
</dbReference>
<keyword evidence="2" id="KW-0597">Phosphoprotein</keyword>
<dbReference type="InterPro" id="IPR036661">
    <property type="entry name" value="Luciferase-like_sf"/>
</dbReference>
<dbReference type="FunFam" id="3.40.50.980:FF:000001">
    <property type="entry name" value="Non-ribosomal peptide synthetase"/>
    <property type="match status" value="1"/>
</dbReference>
<dbReference type="Gene3D" id="3.40.50.12230">
    <property type="match status" value="1"/>
</dbReference>
<dbReference type="SUPFAM" id="SSF51679">
    <property type="entry name" value="Bacterial luciferase-like"/>
    <property type="match status" value="1"/>
</dbReference>
<dbReference type="STRING" id="633194.SAMN05421759_101266"/>
<dbReference type="Gene3D" id="3.40.50.980">
    <property type="match status" value="2"/>
</dbReference>
<dbReference type="SUPFAM" id="SSF50486">
    <property type="entry name" value="FMT C-terminal domain-like"/>
    <property type="match status" value="1"/>
</dbReference>
<dbReference type="InterPro" id="IPR042099">
    <property type="entry name" value="ANL_N_sf"/>
</dbReference>
<dbReference type="InterPro" id="IPR020806">
    <property type="entry name" value="PKS_PP-bd"/>
</dbReference>
<dbReference type="InterPro" id="IPR025110">
    <property type="entry name" value="AMP-bd_C"/>
</dbReference>
<evidence type="ECO:0000256" key="2">
    <source>
        <dbReference type="ARBA" id="ARBA00022553"/>
    </source>
</evidence>
<dbReference type="GO" id="GO:0031177">
    <property type="term" value="F:phosphopantetheine binding"/>
    <property type="evidence" value="ECO:0007669"/>
    <property type="project" value="InterPro"/>
</dbReference>
<reference evidence="6" key="1">
    <citation type="submission" date="2017-01" db="EMBL/GenBank/DDBJ databases">
        <authorList>
            <person name="Varghese N."/>
            <person name="Submissions S."/>
        </authorList>
    </citation>
    <scope>NUCLEOTIDE SEQUENCE [LARGE SCALE GENOMIC DNA]</scope>
    <source>
        <strain evidence="6">DSM 29430</strain>
    </source>
</reference>
<dbReference type="SMART" id="SM00823">
    <property type="entry name" value="PKS_PP"/>
    <property type="match status" value="1"/>
</dbReference>
<dbReference type="PROSITE" id="PS00455">
    <property type="entry name" value="AMP_BINDING"/>
    <property type="match status" value="1"/>
</dbReference>
<dbReference type="InterPro" id="IPR024011">
    <property type="entry name" value="Biosynth_lucif-like_mOase_dom"/>
</dbReference>
<dbReference type="PANTHER" id="PTHR45527">
    <property type="entry name" value="NONRIBOSOMAL PEPTIDE SYNTHETASE"/>
    <property type="match status" value="1"/>
</dbReference>
<dbReference type="Pfam" id="PF00501">
    <property type="entry name" value="AMP-binding"/>
    <property type="match status" value="2"/>
</dbReference>
<dbReference type="InterPro" id="IPR036477">
    <property type="entry name" value="Formyl_transf_N_sf"/>
</dbReference>
<dbReference type="GO" id="GO:0004497">
    <property type="term" value="F:monooxygenase activity"/>
    <property type="evidence" value="ECO:0007669"/>
    <property type="project" value="UniProtKB-KW"/>
</dbReference>
<evidence type="ECO:0000256" key="3">
    <source>
        <dbReference type="SAM" id="MobiDB-lite"/>
    </source>
</evidence>
<feature type="region of interest" description="Disordered" evidence="3">
    <location>
        <begin position="1368"/>
        <end position="1393"/>
    </location>
</feature>
<feature type="compositionally biased region" description="Pro residues" evidence="3">
    <location>
        <begin position="1499"/>
        <end position="1509"/>
    </location>
</feature>
<keyword evidence="6" id="KW-1185">Reference proteome</keyword>
<dbReference type="NCBIfam" id="TIGR04020">
    <property type="entry name" value="seco_metab_LLM"/>
    <property type="match status" value="1"/>
</dbReference>
<evidence type="ECO:0000259" key="4">
    <source>
        <dbReference type="PROSITE" id="PS50075"/>
    </source>
</evidence>
<keyword evidence="1" id="KW-0596">Phosphopantetheine</keyword>
<dbReference type="InterPro" id="IPR020845">
    <property type="entry name" value="AMP-binding_CS"/>
</dbReference>
<dbReference type="GO" id="GO:0016705">
    <property type="term" value="F:oxidoreductase activity, acting on paired donors, with incorporation or reduction of molecular oxygen"/>
    <property type="evidence" value="ECO:0007669"/>
    <property type="project" value="InterPro"/>
</dbReference>
<dbReference type="Gene3D" id="1.10.1200.10">
    <property type="entry name" value="ACP-like"/>
    <property type="match status" value="1"/>
</dbReference>
<dbReference type="Gene3D" id="3.20.20.30">
    <property type="entry name" value="Luciferase-like domain"/>
    <property type="match status" value="1"/>
</dbReference>
<feature type="region of interest" description="Disordered" evidence="3">
    <location>
        <begin position="1491"/>
        <end position="1540"/>
    </location>
</feature>
<dbReference type="InterPro" id="IPR011251">
    <property type="entry name" value="Luciferase-like_dom"/>
</dbReference>
<dbReference type="SUPFAM" id="SSF53328">
    <property type="entry name" value="Formyltransferase"/>
    <property type="match status" value="1"/>
</dbReference>
<dbReference type="InterPro" id="IPR011034">
    <property type="entry name" value="Formyl_transferase-like_C_sf"/>
</dbReference>
<keyword evidence="5" id="KW-0503">Monooxygenase</keyword>
<dbReference type="Pfam" id="PF13193">
    <property type="entry name" value="AMP-binding_C"/>
    <property type="match status" value="1"/>
</dbReference>
<accession>A0A1N7JWA8</accession>
<organism evidence="5 6">
    <name type="scientific">Roseivivax lentus</name>
    <dbReference type="NCBI Taxonomy" id="633194"/>
    <lineage>
        <taxon>Bacteria</taxon>
        <taxon>Pseudomonadati</taxon>
        <taxon>Pseudomonadota</taxon>
        <taxon>Alphaproteobacteria</taxon>
        <taxon>Rhodobacterales</taxon>
        <taxon>Roseobacteraceae</taxon>
        <taxon>Roseivivax</taxon>
    </lineage>
</organism>
<dbReference type="PROSITE" id="PS50075">
    <property type="entry name" value="CARRIER"/>
    <property type="match status" value="1"/>
</dbReference>
<dbReference type="GO" id="GO:0005737">
    <property type="term" value="C:cytoplasm"/>
    <property type="evidence" value="ECO:0007669"/>
    <property type="project" value="TreeGrafter"/>
</dbReference>
<sequence length="1540" mass="161968">MFSAILIGNDRLTREAGDKLLRAGHRITACVSRDADIRGWAEAAGLPVIAPGAGLADRLAGHAADWVLSVANLDLLPSEVLALGARGGVNFHDGPLPRYAGLNAPVWALMAGETRHGITWHMMEEGVDRGDILVARSVEIGPEDTALTLNMKCFAAALDSFDAVIEALSAGAPDRFAQPDEARSYFGLVARPAHHGVLDFGQPAATLARLVRALDHGGYWNPLALPKIMTGAGLFAVGRAEPADGTGAPGTVLAGEGDSLTLACAEGALRLSGLTPLPGTAPVLPRAGDILPPPPADDLSDLARAERGWRDRLEAYSPANLPGFGPPSGDMDALPLSDLADPAGAMALLAGRLAPDGAAHIACATPEVTARAKTGLSLPWLPVAAGTGGRASEARAAFHDRLAAARAAGPFARDLPARMPELAGFETPALAISDGAGPVPGALLTLEIGPEARLHYDTGAIPADMAALLADRLRALDAHDGPAAQAPLMDAAERRLTLETWNATDRPLTDTTMIDRFEAQVDATPDATALVFEDHAMSFRDLDDYANRIAHLLCDMGAGPDSVVALHLARGPRLMAAAFGVLKAGAAYLPLDPAYPADRQAHYLADSGAAIIVTESTIARTLPRHKAAELWLDSDTRLFSASPARPGIAPDPGHLAYLIYTSGSTGKPKGVMIEHAQVANFFTAMDAVVPDPGGTWLAVTSLNFDISVLELFYAVSRGFKVVMASENVASTVSSGPRRTSGMNLSLYYWGNDDGTGRDKYRTLLEGAKFADAHGFCAVWTPERHFHAFGGPYPNPSVTGAAVAGVTSRIGVRAGSCVAPLHHPARVAEEWAVIDNLTEGRAGLAIASGWQPDDFVLRPENAPPDNKAAMLTAIDQIRRLWRGEAVGFPRADGSLHEVVTQPRPVSPELPLWVTTAGNPETWREAGRLGANVLTHLLGQSIEEVGEKIAIYRAARAEAGLDPEAGEVCLMLHTYLAETRDAARETAREPMKDYLRSAAGLIKQYAWAFPAFKKPKGVDNPHQIDLGSLEAEELEGILDFAFERYFNDSGLFGTIEDAVARIADLKAIGVKEVACLIDYGIAPDVVLDGLKPLAEVVAQVSGEDVPDERDFSVAAQIRRHGATHLQCTPSLMRLMLADDGARAALRQLDHIFLGGEALPGPLVDALGAVTRAKVQNMYGPTETTIWSAVGPAQSVPGIVPIGAPIANTALYVLDEAGAPCAIGQPGALWIGGKGVARGYWQRDALTADRFRPDPFAGSGSGAGPARMYCTGDSVMRRADGRLEFLGRTDGQVKLRGMRIELGEVEARIEALDGVTQAAALVRADRLLAYVTGTPGDEAAMKAALAARLPAHMVPARIVTLDTLPLTPNKKVDRTALPDPAAPAPQSAVPAAPAVSAAPAPEVTRQGQPGASPALQAELADLWAVTLGVGQVAAADNFFALGGHSLLAVELHRAIRDGIRAKGFSITDVFRFPTLGAMAQRVAELRGDAPVRAAQVRAKPAASPPPDAPPAPMAEAAPIRNPRADARRAAMAKRREMRARAQV</sequence>
<dbReference type="Pfam" id="PF00550">
    <property type="entry name" value="PP-binding"/>
    <property type="match status" value="1"/>
</dbReference>
<evidence type="ECO:0000313" key="6">
    <source>
        <dbReference type="Proteomes" id="UP000186684"/>
    </source>
</evidence>
<dbReference type="InterPro" id="IPR000873">
    <property type="entry name" value="AMP-dep_synth/lig_dom"/>
</dbReference>
<proteinExistence type="predicted"/>
<dbReference type="OrthoDB" id="9803968at2"/>
<dbReference type="Gene3D" id="3.30.300.30">
    <property type="match status" value="1"/>
</dbReference>
<dbReference type="Pfam" id="PF00296">
    <property type="entry name" value="Bac_luciferase"/>
    <property type="match status" value="1"/>
</dbReference>
<feature type="domain" description="Carrier" evidence="4">
    <location>
        <begin position="1407"/>
        <end position="1483"/>
    </location>
</feature>
<dbReference type="Pfam" id="PF00551">
    <property type="entry name" value="Formyl_trans_N"/>
    <property type="match status" value="1"/>
</dbReference>
<dbReference type="InterPro" id="IPR045851">
    <property type="entry name" value="AMP-bd_C_sf"/>
</dbReference>
<dbReference type="GO" id="GO:0043041">
    <property type="term" value="P:amino acid activation for nonribosomal peptide biosynthetic process"/>
    <property type="evidence" value="ECO:0007669"/>
    <property type="project" value="TreeGrafter"/>
</dbReference>
<protein>
    <submittedName>
        <fullName evidence="5">Natural product biosynthesis luciferase-like monooxygenase domain-containing protein</fullName>
    </submittedName>
</protein>
<dbReference type="InterPro" id="IPR009081">
    <property type="entry name" value="PP-bd_ACP"/>
</dbReference>
<gene>
    <name evidence="5" type="ORF">SAMN05421759_101266</name>
</gene>
<dbReference type="SUPFAM" id="SSF56801">
    <property type="entry name" value="Acetyl-CoA synthetase-like"/>
    <property type="match status" value="2"/>
</dbReference>
<dbReference type="PANTHER" id="PTHR45527:SF1">
    <property type="entry name" value="FATTY ACID SYNTHASE"/>
    <property type="match status" value="1"/>
</dbReference>
<dbReference type="Gene3D" id="3.40.50.12780">
    <property type="entry name" value="N-terminal domain of ligase-like"/>
    <property type="match status" value="1"/>
</dbReference>